<dbReference type="Pfam" id="PF00692">
    <property type="entry name" value="dUTPase"/>
    <property type="match status" value="1"/>
</dbReference>
<comment type="function">
    <text evidence="7">This enzyme is involved in nucleotide metabolism: it produces dUMP, the immediate precursor of thymidine nucleotides and it decreases the intracellular concentration of dUTP so that uracil cannot be incorporated into DNA.</text>
</comment>
<evidence type="ECO:0000256" key="5">
    <source>
        <dbReference type="ARBA" id="ARBA00023080"/>
    </source>
</evidence>
<comment type="similarity">
    <text evidence="1 7">Belongs to the dUTPase family.</text>
</comment>
<keyword evidence="2 7" id="KW-0479">Metal-binding</keyword>
<evidence type="ECO:0000256" key="6">
    <source>
        <dbReference type="ARBA" id="ARBA00047686"/>
    </source>
</evidence>
<feature type="binding site" evidence="7">
    <location>
        <begin position="87"/>
        <end position="89"/>
    </location>
    <ligand>
        <name>substrate</name>
    </ligand>
</feature>
<dbReference type="PANTHER" id="PTHR11241:SF0">
    <property type="entry name" value="DEOXYURIDINE 5'-TRIPHOSPHATE NUCLEOTIDOHYDROLASE"/>
    <property type="match status" value="1"/>
</dbReference>
<dbReference type="GO" id="GO:0000287">
    <property type="term" value="F:magnesium ion binding"/>
    <property type="evidence" value="ECO:0007669"/>
    <property type="project" value="UniProtKB-UniRule"/>
</dbReference>
<dbReference type="GO" id="GO:0004170">
    <property type="term" value="F:dUTP diphosphatase activity"/>
    <property type="evidence" value="ECO:0007669"/>
    <property type="project" value="UniProtKB-UniRule"/>
</dbReference>
<keyword evidence="4 7" id="KW-0460">Magnesium</keyword>
<name>A0A6S6SUF8_9GAMM</name>
<dbReference type="UniPathway" id="UPA00610">
    <property type="reaction ID" value="UER00666"/>
</dbReference>
<comment type="caution">
    <text evidence="7">Lacks conserved residue(s) required for the propagation of feature annotation.</text>
</comment>
<dbReference type="Gene3D" id="2.70.40.10">
    <property type="match status" value="1"/>
</dbReference>
<accession>A0A6S6SUF8</accession>
<dbReference type="GO" id="GO:0046081">
    <property type="term" value="P:dUTP catabolic process"/>
    <property type="evidence" value="ECO:0007669"/>
    <property type="project" value="InterPro"/>
</dbReference>
<dbReference type="InterPro" id="IPR036157">
    <property type="entry name" value="dUTPase-like_sf"/>
</dbReference>
<dbReference type="AlphaFoldDB" id="A0A6S6SUF8"/>
<feature type="domain" description="dUTPase-like" evidence="8">
    <location>
        <begin position="17"/>
        <end position="149"/>
    </location>
</feature>
<dbReference type="FunFam" id="2.70.40.10:FF:000002">
    <property type="entry name" value="dUTP diphosphatase"/>
    <property type="match status" value="1"/>
</dbReference>
<dbReference type="NCBIfam" id="NF001862">
    <property type="entry name" value="PRK00601.1"/>
    <property type="match status" value="1"/>
</dbReference>
<comment type="catalytic activity">
    <reaction evidence="6 7">
        <text>dUTP + H2O = dUMP + diphosphate + H(+)</text>
        <dbReference type="Rhea" id="RHEA:10248"/>
        <dbReference type="ChEBI" id="CHEBI:15377"/>
        <dbReference type="ChEBI" id="CHEBI:15378"/>
        <dbReference type="ChEBI" id="CHEBI:33019"/>
        <dbReference type="ChEBI" id="CHEBI:61555"/>
        <dbReference type="ChEBI" id="CHEBI:246422"/>
        <dbReference type="EC" id="3.6.1.23"/>
    </reaction>
</comment>
<comment type="pathway">
    <text evidence="7">Pyrimidine metabolism; dUMP biosynthesis; dUMP from dCTP (dUTP route): step 2/2.</text>
</comment>
<dbReference type="PANTHER" id="PTHR11241">
    <property type="entry name" value="DEOXYURIDINE 5'-TRIPHOSPHATE NUCLEOTIDOHYDROLASE"/>
    <property type="match status" value="1"/>
</dbReference>
<dbReference type="CDD" id="cd07557">
    <property type="entry name" value="trimeric_dUTPase"/>
    <property type="match status" value="1"/>
</dbReference>
<evidence type="ECO:0000259" key="8">
    <source>
        <dbReference type="Pfam" id="PF00692"/>
    </source>
</evidence>
<proteinExistence type="inferred from homology"/>
<evidence type="ECO:0000256" key="2">
    <source>
        <dbReference type="ARBA" id="ARBA00022723"/>
    </source>
</evidence>
<evidence type="ECO:0000256" key="7">
    <source>
        <dbReference type="HAMAP-Rule" id="MF_00116"/>
    </source>
</evidence>
<sequence length="151" mass="16168">MHTIDYKILDPRIGDTIPLPHYATDGSAGMDLRACIDETLTINPGKTHLIPTGLAIHIGDPSVAATILPRSGLGHKHGIVLGNLVGLIDSDYQGQLFISCWNRGDTAFDIEQGDRIAQLVFVPVIQVALNQVDNFNDTVRGEGGFGHSGKS</sequence>
<gene>
    <name evidence="7" type="primary">dut</name>
    <name evidence="9" type="ORF">HELGO_WM12100</name>
</gene>
<evidence type="ECO:0000256" key="4">
    <source>
        <dbReference type="ARBA" id="ARBA00022842"/>
    </source>
</evidence>
<dbReference type="EMBL" id="CACVAY010000029">
    <property type="protein sequence ID" value="CAA6806190.1"/>
    <property type="molecule type" value="Genomic_DNA"/>
</dbReference>
<protein>
    <recommendedName>
        <fullName evidence="7">Deoxyuridine 5'-triphosphate nucleotidohydrolase</fullName>
        <shortName evidence="7">dUTPase</shortName>
        <ecNumber evidence="7">3.6.1.23</ecNumber>
    </recommendedName>
    <alternativeName>
        <fullName evidence="7">dUTP pyrophosphatase</fullName>
    </alternativeName>
</protein>
<dbReference type="InterPro" id="IPR029054">
    <property type="entry name" value="dUTPase-like"/>
</dbReference>
<evidence type="ECO:0000256" key="3">
    <source>
        <dbReference type="ARBA" id="ARBA00022801"/>
    </source>
</evidence>
<dbReference type="EC" id="3.6.1.23" evidence="7"/>
<dbReference type="SUPFAM" id="SSF51283">
    <property type="entry name" value="dUTPase-like"/>
    <property type="match status" value="1"/>
</dbReference>
<evidence type="ECO:0000256" key="1">
    <source>
        <dbReference type="ARBA" id="ARBA00006581"/>
    </source>
</evidence>
<feature type="binding site" evidence="7">
    <location>
        <begin position="70"/>
        <end position="72"/>
    </location>
    <ligand>
        <name>substrate</name>
    </ligand>
</feature>
<evidence type="ECO:0000313" key="9">
    <source>
        <dbReference type="EMBL" id="CAA6806190.1"/>
    </source>
</evidence>
<organism evidence="9">
    <name type="scientific">uncultured Thiotrichaceae bacterium</name>
    <dbReference type="NCBI Taxonomy" id="298394"/>
    <lineage>
        <taxon>Bacteria</taxon>
        <taxon>Pseudomonadati</taxon>
        <taxon>Pseudomonadota</taxon>
        <taxon>Gammaproteobacteria</taxon>
        <taxon>Thiotrichales</taxon>
        <taxon>Thiotrichaceae</taxon>
        <taxon>environmental samples</taxon>
    </lineage>
</organism>
<reference evidence="9" key="1">
    <citation type="submission" date="2020-01" db="EMBL/GenBank/DDBJ databases">
        <authorList>
            <person name="Meier V. D."/>
            <person name="Meier V D."/>
        </authorList>
    </citation>
    <scope>NUCLEOTIDE SEQUENCE</scope>
    <source>
        <strain evidence="9">HLG_WM_MAG_07</strain>
    </source>
</reference>
<dbReference type="InterPro" id="IPR008181">
    <property type="entry name" value="dUTPase"/>
</dbReference>
<dbReference type="HAMAP" id="MF_00116">
    <property type="entry name" value="dUTPase_bact"/>
    <property type="match status" value="1"/>
</dbReference>
<keyword evidence="5 7" id="KW-0546">Nucleotide metabolism</keyword>
<keyword evidence="3 7" id="KW-0378">Hydrolase</keyword>
<dbReference type="InterPro" id="IPR033704">
    <property type="entry name" value="dUTPase_trimeric"/>
</dbReference>
<feature type="binding site" evidence="7">
    <location>
        <position position="83"/>
    </location>
    <ligand>
        <name>substrate</name>
    </ligand>
</feature>
<dbReference type="NCBIfam" id="TIGR00576">
    <property type="entry name" value="dut"/>
    <property type="match status" value="1"/>
</dbReference>
<comment type="cofactor">
    <cofactor evidence="7">
        <name>Mg(2+)</name>
        <dbReference type="ChEBI" id="CHEBI:18420"/>
    </cofactor>
</comment>
<dbReference type="GO" id="GO:0006226">
    <property type="term" value="P:dUMP biosynthetic process"/>
    <property type="evidence" value="ECO:0007669"/>
    <property type="project" value="UniProtKB-UniRule"/>
</dbReference>